<evidence type="ECO:0000256" key="1">
    <source>
        <dbReference type="SAM" id="MobiDB-lite"/>
    </source>
</evidence>
<dbReference type="AlphaFoldDB" id="A0A6V8NU82"/>
<organism evidence="2 3">
    <name type="scientific">Candidatus Hakubella thermalkaliphila</name>
    <dbReference type="NCBI Taxonomy" id="2754717"/>
    <lineage>
        <taxon>Bacteria</taxon>
        <taxon>Bacillati</taxon>
        <taxon>Actinomycetota</taxon>
        <taxon>Actinomycetota incertae sedis</taxon>
        <taxon>Candidatus Hakubellales</taxon>
        <taxon>Candidatus Hakubellaceae</taxon>
        <taxon>Candidatus Hakubella</taxon>
    </lineage>
</organism>
<accession>A0A6V8NU82</accession>
<comment type="caution">
    <text evidence="2">The sequence shown here is derived from an EMBL/GenBank/DDBJ whole genome shotgun (WGS) entry which is preliminary data.</text>
</comment>
<sequence>MVPGLKEEGGGLMVLVKINDHARSNLQGFDTTLFAEVDKGDPRRFGGSHLLAQRGNPLKTEKGAGPSALREGTPFLWKG</sequence>
<feature type="region of interest" description="Disordered" evidence="1">
    <location>
        <begin position="49"/>
        <end position="79"/>
    </location>
</feature>
<reference evidence="2 3" key="1">
    <citation type="journal article" date="2020" name="Front. Microbiol.">
        <title>Single-cell genomics of novel Actinobacteria with the Wood-Ljungdahl pathway discovered in a serpentinizing system.</title>
        <authorList>
            <person name="Merino N."/>
            <person name="Kawai M."/>
            <person name="Boyd E.S."/>
            <person name="Colman D.R."/>
            <person name="McGlynn S.E."/>
            <person name="Nealson K.H."/>
            <person name="Kurokawa K."/>
            <person name="Hongoh Y."/>
        </authorList>
    </citation>
    <scope>NUCLEOTIDE SEQUENCE [LARGE SCALE GENOMIC DNA]</scope>
    <source>
        <strain evidence="2 3">S09_30</strain>
    </source>
</reference>
<proteinExistence type="predicted"/>
<protein>
    <submittedName>
        <fullName evidence="2">Uncharacterized protein</fullName>
    </submittedName>
</protein>
<evidence type="ECO:0000313" key="2">
    <source>
        <dbReference type="EMBL" id="GFP23829.1"/>
    </source>
</evidence>
<gene>
    <name evidence="2" type="ORF">HKBW3S09_01294</name>
</gene>
<dbReference type="EMBL" id="BLRW01000211">
    <property type="protein sequence ID" value="GFP23829.1"/>
    <property type="molecule type" value="Genomic_DNA"/>
</dbReference>
<name>A0A6V8NU82_9ACTN</name>
<evidence type="ECO:0000313" key="3">
    <source>
        <dbReference type="Proteomes" id="UP000585609"/>
    </source>
</evidence>
<dbReference type="Proteomes" id="UP000585609">
    <property type="component" value="Unassembled WGS sequence"/>
</dbReference>